<gene>
    <name evidence="1" type="ORF">HALOF300_02828</name>
</gene>
<accession>A0A7M4DL13</accession>
<protein>
    <submittedName>
        <fullName evidence="1">Rhamnan synthesis protein F</fullName>
    </submittedName>
</protein>
<dbReference type="Proteomes" id="UP000419743">
    <property type="component" value="Unassembled WGS sequence"/>
</dbReference>
<comment type="caution">
    <text evidence="1">The sequence shown here is derived from an EMBL/GenBank/DDBJ whole genome shotgun (WGS) entry which is preliminary data.</text>
</comment>
<name>A0A7M4DL13_9MICO</name>
<evidence type="ECO:0000313" key="2">
    <source>
        <dbReference type="Proteomes" id="UP000419743"/>
    </source>
</evidence>
<dbReference type="PANTHER" id="PTHR41244:SF1">
    <property type="entry name" value="GLYCOSYLTRANSFERASE"/>
    <property type="match status" value="1"/>
</dbReference>
<dbReference type="RefSeq" id="WP_156741559.1">
    <property type="nucleotide sequence ID" value="NZ_CACRYJ010000042.1"/>
</dbReference>
<dbReference type="AlphaFoldDB" id="A0A7M4DL13"/>
<reference evidence="1 2" key="1">
    <citation type="submission" date="2019-11" db="EMBL/GenBank/DDBJ databases">
        <authorList>
            <person name="Criscuolo A."/>
        </authorList>
    </citation>
    <scope>NUCLEOTIDE SEQUENCE [LARGE SCALE GENOMIC DNA]</scope>
    <source>
        <strain evidence="1">CIP111667</strain>
    </source>
</reference>
<evidence type="ECO:0000313" key="1">
    <source>
        <dbReference type="EMBL" id="VZO37903.1"/>
    </source>
</evidence>
<proteinExistence type="predicted"/>
<dbReference type="Gene3D" id="3.20.20.80">
    <property type="entry name" value="Glycosidases"/>
    <property type="match status" value="1"/>
</dbReference>
<sequence>MRRITVAGVRRRLARYRGIAKGAVVTYLQDGTLPGRDSSRAAVDFGAWLRRGAGRKASGHPDSWRIDPQLPLDEPARVAVLVHVFYPELLPELLERLAAMPVEFDLVVTNSSGKPVDLAGVAAPMLRNCVSFDTENRGRDIFPLVQVVNAGILDPYELVLKMHTKKSAWRTERVDLEGSGDAWRAGFIEELVGDGDRIRAILGAFAEDPNLGLVTAEGNVVGSEHWGADEPITRELLRRIELDVVHDDLRFAAGSMYWVRAFVLQGLRSLNLTAADFEDERSAHIDGTTAHALERSIGILSREAGLTVEDTRHVREHPAAEEAWTRFTLDAPRVPAARFVPFYLPQFHPTEENDVWWGKGFTEWTNVTAARPVYRGQHQPRFPTELGFYDLRLDEIREQQRELAEDHDIAGFMYYHYWFAGRPLLELPVNRLVEGDVEQPFCLMWANENWTRRWDGRSSDVLIGQDYDKVPAEQFIDDVAHLLEDRRYLRVNGKAVLAIYRPGQIPDFPAVAATWRARAREVGIGELFLLSVSVAEEFDGLTSSAADYGLDGSLGFPPHNLSWVAGPAEHLSLDPSFRGNLMSYGALVTEAIKKLRTMPDDYYPGVMVNFDNTARRQWRPDLWYGSNPYTFRRWLAESVHAVAHRPADERIVFINAWNEWAEGAILEPTDRFGRTYLQAVRDVGRS</sequence>
<dbReference type="InterPro" id="IPR007739">
    <property type="entry name" value="RgpF"/>
</dbReference>
<dbReference type="Pfam" id="PF14307">
    <property type="entry name" value="Glyco_tran_WbsX"/>
    <property type="match status" value="1"/>
</dbReference>
<organism evidence="1 2">
    <name type="scientific">Occultella aeris</name>
    <dbReference type="NCBI Taxonomy" id="2761496"/>
    <lineage>
        <taxon>Bacteria</taxon>
        <taxon>Bacillati</taxon>
        <taxon>Actinomycetota</taxon>
        <taxon>Actinomycetes</taxon>
        <taxon>Micrococcales</taxon>
        <taxon>Ruaniaceae</taxon>
        <taxon>Occultella</taxon>
    </lineage>
</organism>
<dbReference type="Pfam" id="PF05045">
    <property type="entry name" value="RgpF"/>
    <property type="match status" value="1"/>
</dbReference>
<dbReference type="CDD" id="cd11579">
    <property type="entry name" value="Glyco_tran_WbsX"/>
    <property type="match status" value="1"/>
</dbReference>
<dbReference type="PANTHER" id="PTHR41244">
    <property type="entry name" value="RHAMNAN SYNTHESIS F"/>
    <property type="match status" value="1"/>
</dbReference>
<keyword evidence="2" id="KW-1185">Reference proteome</keyword>
<dbReference type="EMBL" id="CACRYJ010000042">
    <property type="protein sequence ID" value="VZO37903.1"/>
    <property type="molecule type" value="Genomic_DNA"/>
</dbReference>
<dbReference type="InterPro" id="IPR032719">
    <property type="entry name" value="WbsX"/>
</dbReference>